<reference evidence="1" key="1">
    <citation type="submission" date="2020-05" db="EMBL/GenBank/DDBJ databases">
        <title>WGS assembly of Panicum virgatum.</title>
        <authorList>
            <person name="Lovell J.T."/>
            <person name="Jenkins J."/>
            <person name="Shu S."/>
            <person name="Juenger T.E."/>
            <person name="Schmutz J."/>
        </authorList>
    </citation>
    <scope>NUCLEOTIDE SEQUENCE</scope>
    <source>
        <strain evidence="1">AP13</strain>
    </source>
</reference>
<keyword evidence="2" id="KW-1185">Reference proteome</keyword>
<dbReference type="AlphaFoldDB" id="A0A8T0VTB5"/>
<proteinExistence type="predicted"/>
<evidence type="ECO:0000313" key="2">
    <source>
        <dbReference type="Proteomes" id="UP000823388"/>
    </source>
</evidence>
<dbReference type="EMBL" id="CM029040">
    <property type="protein sequence ID" value="KAG2635713.1"/>
    <property type="molecule type" value="Genomic_DNA"/>
</dbReference>
<evidence type="ECO:0000313" key="1">
    <source>
        <dbReference type="EMBL" id="KAG2635713.1"/>
    </source>
</evidence>
<protein>
    <submittedName>
        <fullName evidence="1">Uncharacterized protein</fullName>
    </submittedName>
</protein>
<comment type="caution">
    <text evidence="1">The sequence shown here is derived from an EMBL/GenBank/DDBJ whole genome shotgun (WGS) entry which is preliminary data.</text>
</comment>
<accession>A0A8T0VTB5</accession>
<name>A0A8T0VTB5_PANVG</name>
<organism evidence="1 2">
    <name type="scientific">Panicum virgatum</name>
    <name type="common">Blackwell switchgrass</name>
    <dbReference type="NCBI Taxonomy" id="38727"/>
    <lineage>
        <taxon>Eukaryota</taxon>
        <taxon>Viridiplantae</taxon>
        <taxon>Streptophyta</taxon>
        <taxon>Embryophyta</taxon>
        <taxon>Tracheophyta</taxon>
        <taxon>Spermatophyta</taxon>
        <taxon>Magnoliopsida</taxon>
        <taxon>Liliopsida</taxon>
        <taxon>Poales</taxon>
        <taxon>Poaceae</taxon>
        <taxon>PACMAD clade</taxon>
        <taxon>Panicoideae</taxon>
        <taxon>Panicodae</taxon>
        <taxon>Paniceae</taxon>
        <taxon>Panicinae</taxon>
        <taxon>Panicum</taxon>
        <taxon>Panicum sect. Hiantes</taxon>
    </lineage>
</organism>
<gene>
    <name evidence="1" type="ORF">PVAP13_2NG382200</name>
</gene>
<sequence>MANLLKYICFSYGQYGGGISWEIHFAGCQFEGLLGPATAILFDRIRRVNLLVQEASSPGQFLVDFSCCRCPYRCI</sequence>
<dbReference type="Proteomes" id="UP000823388">
    <property type="component" value="Chromosome 2N"/>
</dbReference>